<reference evidence="8 9" key="2">
    <citation type="submission" date="2018-11" db="EMBL/GenBank/DDBJ databases">
        <authorList>
            <consortium name="Pathogen Informatics"/>
        </authorList>
    </citation>
    <scope>NUCLEOTIDE SEQUENCE [LARGE SCALE GENOMIC DNA]</scope>
    <source>
        <strain evidence="8 9">Egypt</strain>
    </source>
</reference>
<dbReference type="SMART" id="SM00561">
    <property type="entry name" value="MBT"/>
    <property type="match status" value="1"/>
</dbReference>
<dbReference type="EMBL" id="UZAN01048585">
    <property type="protein sequence ID" value="VDP86561.1"/>
    <property type="molecule type" value="Genomic_DNA"/>
</dbReference>
<evidence type="ECO:0000256" key="4">
    <source>
        <dbReference type="ARBA" id="ARBA00023242"/>
    </source>
</evidence>
<keyword evidence="2" id="KW-0678">Repressor</keyword>
<dbReference type="WBParaSite" id="ECPE_0001018501-mRNA-1">
    <property type="protein sequence ID" value="ECPE_0001018501-mRNA-1"/>
    <property type="gene ID" value="ECPE_0001018501"/>
</dbReference>
<dbReference type="InterPro" id="IPR013761">
    <property type="entry name" value="SAM/pointed_sf"/>
</dbReference>
<dbReference type="Gene3D" id="1.10.150.50">
    <property type="entry name" value="Transcription Factor, Ets-1"/>
    <property type="match status" value="1"/>
</dbReference>
<reference evidence="10" key="1">
    <citation type="submission" date="2016-06" db="UniProtKB">
        <authorList>
            <consortium name="WormBaseParasite"/>
        </authorList>
    </citation>
    <scope>IDENTIFICATION</scope>
</reference>
<dbReference type="Proteomes" id="UP000272942">
    <property type="component" value="Unassembled WGS sequence"/>
</dbReference>
<gene>
    <name evidence="8" type="ORF">ECPE_LOCUS10151</name>
</gene>
<dbReference type="SUPFAM" id="SSF47769">
    <property type="entry name" value="SAM/Pointed domain"/>
    <property type="match status" value="1"/>
</dbReference>
<dbReference type="InterPro" id="IPR021987">
    <property type="entry name" value="SLED"/>
</dbReference>
<protein>
    <submittedName>
        <fullName evidence="10">SLED domain-containing protein</fullName>
    </submittedName>
</protein>
<feature type="region of interest" description="Disordered" evidence="6">
    <location>
        <begin position="204"/>
        <end position="223"/>
    </location>
</feature>
<evidence type="ECO:0000256" key="5">
    <source>
        <dbReference type="PROSITE-ProRule" id="PRU00459"/>
    </source>
</evidence>
<feature type="compositionally biased region" description="Polar residues" evidence="6">
    <location>
        <begin position="661"/>
        <end position="688"/>
    </location>
</feature>
<evidence type="ECO:0000313" key="9">
    <source>
        <dbReference type="Proteomes" id="UP000272942"/>
    </source>
</evidence>
<name>A0A183AT68_9TREM</name>
<dbReference type="Pfam" id="PF02820">
    <property type="entry name" value="MBT"/>
    <property type="match status" value="1"/>
</dbReference>
<dbReference type="Pfam" id="PF12140">
    <property type="entry name" value="SLED"/>
    <property type="match status" value="1"/>
</dbReference>
<organism evidence="10">
    <name type="scientific">Echinostoma caproni</name>
    <dbReference type="NCBI Taxonomy" id="27848"/>
    <lineage>
        <taxon>Eukaryota</taxon>
        <taxon>Metazoa</taxon>
        <taxon>Spiralia</taxon>
        <taxon>Lophotrochozoa</taxon>
        <taxon>Platyhelminthes</taxon>
        <taxon>Trematoda</taxon>
        <taxon>Digenea</taxon>
        <taxon>Plagiorchiida</taxon>
        <taxon>Echinostomata</taxon>
        <taxon>Echinostomatoidea</taxon>
        <taxon>Echinostomatidae</taxon>
        <taxon>Echinostoma</taxon>
    </lineage>
</organism>
<evidence type="ECO:0000313" key="10">
    <source>
        <dbReference type="WBParaSite" id="ECPE_0001018501-mRNA-1"/>
    </source>
</evidence>
<dbReference type="GO" id="GO:0005634">
    <property type="term" value="C:nucleus"/>
    <property type="evidence" value="ECO:0007669"/>
    <property type="project" value="UniProtKB-SubCell"/>
</dbReference>
<dbReference type="AlphaFoldDB" id="A0A183AT68"/>
<feature type="repeat" description="MBT" evidence="5">
    <location>
        <begin position="193"/>
        <end position="314"/>
    </location>
</feature>
<sequence>MCLVFDSRYFLVRLDDLRTCNTLDRQQNGHSIPAECVNQAHQFVTYASSAKIMPVNTSQLRGLHLAPPPGWPASRPFTWTNYLTFLSTNLHCSPVGNGLLRAASTSSLISSVQPLSSEPRLTEDVYSVNDQKPTDVHSSTSRFLVDDSQLPVNCVPFCPSESLFRGRTQTSFAVDTGGSRGSSLFSDPAVSAFSHDQMTSHDSEVDCCTAPVPSRHSHTDTSGPDRFLLGMKLEMVLPRNVRNLYSDLAEIGPALCTGTVTRVHGAHLLWILPDLNFTRFGSTEPNRPIMVDARSTQLYPVGWAAFVGHPIIAPTGYDQCEIEPENGLPIRRHDQITETKSCEGGLSDQVGALWDVGLRSTHCLQYQTIGYDAEEICPPVYINTKCYIGPFLCKTSLELLPRRFGPGPTTRLMHYLLTRLVSAAYKPIRVLRMFEADWASGMASAWTNRLNQQARDADRDFPTASRGRVGGLSAAEAFDQAEMEMLEQRRSAMCVVLLRIRCPRRGVKIEAPVEVCCRSRAVEEFCRQISLVLEACPHLISLTPPDPTPPLAPLSTPAIDILSLASVSKRSRDSKSGVRRDLSFGSLMFPSTLSDCPSFCASRLRSRTLDRLPGWKRRMFASLRPFGIRPPADVQSSLGCAEVSNAGLRTRAAVAAAQQQPPENSDSSAGLTQQSATRDISGLINGTTRKNRTRVTSRFRGTVRRIQGQRVLYSDADSHVHTTKRPLNAVSSAGIDKHIHDSTTGPYGDLSTHGSNEGITHSYGNSIVPRVYHSWCNHILALNGFINPESPLPTTPDISISPDCPVLHQPSCDPHLSERTLCSILADAPRVTLNSNPLFWSPVELASYLGETDCREMWPWLAAEAVDGQAFMLLTLPVLHQLVGLRWEDAIRLARHVVSVKRAFMEQFGTEFSEHSTSCSTPS</sequence>
<evidence type="ECO:0000256" key="2">
    <source>
        <dbReference type="ARBA" id="ARBA00022491"/>
    </source>
</evidence>
<keyword evidence="3" id="KW-0677">Repeat</keyword>
<comment type="subcellular location">
    <subcellularLocation>
        <location evidence="1">Nucleus</location>
    </subcellularLocation>
</comment>
<dbReference type="InterPro" id="IPR050548">
    <property type="entry name" value="PcG_chromatin_remod_factors"/>
</dbReference>
<accession>A0A183AT68</accession>
<evidence type="ECO:0000256" key="6">
    <source>
        <dbReference type="SAM" id="MobiDB-lite"/>
    </source>
</evidence>
<dbReference type="OrthoDB" id="5800688at2759"/>
<dbReference type="InterPro" id="IPR004092">
    <property type="entry name" value="Mbt"/>
</dbReference>
<dbReference type="GO" id="GO:0045892">
    <property type="term" value="P:negative regulation of DNA-templated transcription"/>
    <property type="evidence" value="ECO:0007669"/>
    <property type="project" value="TreeGrafter"/>
</dbReference>
<dbReference type="PANTHER" id="PTHR12247">
    <property type="entry name" value="POLYCOMB GROUP PROTEIN"/>
    <property type="match status" value="1"/>
</dbReference>
<feature type="region of interest" description="Disordered" evidence="6">
    <location>
        <begin position="654"/>
        <end position="688"/>
    </location>
</feature>
<evidence type="ECO:0000313" key="8">
    <source>
        <dbReference type="EMBL" id="VDP86561.1"/>
    </source>
</evidence>
<dbReference type="Gene3D" id="3.90.1150.190">
    <property type="entry name" value="SLED domain"/>
    <property type="match status" value="1"/>
</dbReference>
<proteinExistence type="predicted"/>
<dbReference type="GO" id="GO:0042393">
    <property type="term" value="F:histone binding"/>
    <property type="evidence" value="ECO:0007669"/>
    <property type="project" value="TreeGrafter"/>
</dbReference>
<dbReference type="SUPFAM" id="SSF63748">
    <property type="entry name" value="Tudor/PWWP/MBT"/>
    <property type="match status" value="2"/>
</dbReference>
<evidence type="ECO:0000256" key="3">
    <source>
        <dbReference type="ARBA" id="ARBA00022737"/>
    </source>
</evidence>
<dbReference type="PROSITE" id="PS51079">
    <property type="entry name" value="MBT"/>
    <property type="match status" value="1"/>
</dbReference>
<dbReference type="GO" id="GO:0003682">
    <property type="term" value="F:chromatin binding"/>
    <property type="evidence" value="ECO:0007669"/>
    <property type="project" value="TreeGrafter"/>
</dbReference>
<dbReference type="Gene3D" id="2.30.30.140">
    <property type="match status" value="2"/>
</dbReference>
<dbReference type="InterPro" id="IPR038348">
    <property type="entry name" value="SLED_sf"/>
</dbReference>
<keyword evidence="4" id="KW-0539">Nucleus</keyword>
<keyword evidence="9" id="KW-1185">Reference proteome</keyword>
<feature type="domain" description="SLED" evidence="7">
    <location>
        <begin position="377"/>
        <end position="437"/>
    </location>
</feature>
<evidence type="ECO:0000259" key="7">
    <source>
        <dbReference type="Pfam" id="PF12140"/>
    </source>
</evidence>
<evidence type="ECO:0000256" key="1">
    <source>
        <dbReference type="ARBA" id="ARBA00004123"/>
    </source>
</evidence>